<keyword evidence="3" id="KW-1185">Reference proteome</keyword>
<name>J7IPA1_DESMD</name>
<accession>J7IPA1</accession>
<dbReference type="eggNOG" id="ENOG50339SC">
    <property type="taxonomic scope" value="Bacteria"/>
</dbReference>
<dbReference type="RefSeq" id="WP_014902349.1">
    <property type="nucleotide sequence ID" value="NC_018515.1"/>
</dbReference>
<dbReference type="STRING" id="768704.Desmer_1437"/>
<dbReference type="HOGENOM" id="CLU_194269_2_0_9"/>
<dbReference type="AlphaFoldDB" id="J7IPA1"/>
<proteinExistence type="predicted"/>
<dbReference type="Proteomes" id="UP000005262">
    <property type="component" value="Chromosome"/>
</dbReference>
<evidence type="ECO:0000313" key="3">
    <source>
        <dbReference type="Proteomes" id="UP000005262"/>
    </source>
</evidence>
<dbReference type="KEGG" id="dmi:Desmer_1437"/>
<keyword evidence="1" id="KW-0812">Transmembrane</keyword>
<reference evidence="2 3" key="1">
    <citation type="journal article" date="2012" name="J. Bacteriol.">
        <title>Complete genome sequences of Desulfosporosinus orientis DSM765T, Desulfosporosinus youngiae DSM17734T, Desulfosporosinus meridiei DSM13257T, and Desulfosporosinus acidiphilus DSM22704T.</title>
        <authorList>
            <person name="Pester M."/>
            <person name="Brambilla E."/>
            <person name="Alazard D."/>
            <person name="Rattei T."/>
            <person name="Weinmaier T."/>
            <person name="Han J."/>
            <person name="Lucas S."/>
            <person name="Lapidus A."/>
            <person name="Cheng J.F."/>
            <person name="Goodwin L."/>
            <person name="Pitluck S."/>
            <person name="Peters L."/>
            <person name="Ovchinnikova G."/>
            <person name="Teshima H."/>
            <person name="Detter J.C."/>
            <person name="Han C.S."/>
            <person name="Tapia R."/>
            <person name="Land M.L."/>
            <person name="Hauser L."/>
            <person name="Kyrpides N.C."/>
            <person name="Ivanova N.N."/>
            <person name="Pagani I."/>
            <person name="Huntmann M."/>
            <person name="Wei C.L."/>
            <person name="Davenport K.W."/>
            <person name="Daligault H."/>
            <person name="Chain P.S."/>
            <person name="Chen A."/>
            <person name="Mavromatis K."/>
            <person name="Markowitz V."/>
            <person name="Szeto E."/>
            <person name="Mikhailova N."/>
            <person name="Pati A."/>
            <person name="Wagner M."/>
            <person name="Woyke T."/>
            <person name="Ollivier B."/>
            <person name="Klenk H.P."/>
            <person name="Spring S."/>
            <person name="Loy A."/>
        </authorList>
    </citation>
    <scope>NUCLEOTIDE SEQUENCE [LARGE SCALE GENOMIC DNA]</scope>
    <source>
        <strain evidence="3">ATCC BAA-275 / DSM 13257 / NCIMB 13706 / S10</strain>
    </source>
</reference>
<dbReference type="EMBL" id="CP003629">
    <property type="protein sequence ID" value="AFQ43430.1"/>
    <property type="molecule type" value="Genomic_DNA"/>
</dbReference>
<protein>
    <submittedName>
        <fullName evidence="2">Uncharacterized protein</fullName>
    </submittedName>
</protein>
<evidence type="ECO:0000313" key="2">
    <source>
        <dbReference type="EMBL" id="AFQ43430.1"/>
    </source>
</evidence>
<reference evidence="3" key="2">
    <citation type="submission" date="2012-08" db="EMBL/GenBank/DDBJ databases">
        <title>Finished genome of Desulfosporosinus meridiei DSM 13257.</title>
        <authorList>
            <person name="Huntemann M."/>
            <person name="Wei C.-L."/>
            <person name="Han J."/>
            <person name="Detter J.C."/>
            <person name="Han C."/>
            <person name="Davenport K."/>
            <person name="Daligault H."/>
            <person name="Erkkila T."/>
            <person name="Gu W."/>
            <person name="Munk A.C.C."/>
            <person name="Teshima H."/>
            <person name="Xu Y."/>
            <person name="Chain P."/>
            <person name="Tapia R."/>
            <person name="Chen A."/>
            <person name="Krypides N."/>
            <person name="Mavromatis K."/>
            <person name="Markowitz V."/>
            <person name="Szeto E."/>
            <person name="Ivanova N."/>
            <person name="Mikhailova N."/>
            <person name="Ovchinnikova G."/>
            <person name="Pagani I."/>
            <person name="Pati A."/>
            <person name="Goodwin L."/>
            <person name="Peters L."/>
            <person name="Pitluck S."/>
            <person name="Woyke T."/>
            <person name="Pester M."/>
            <person name="Spring S."/>
            <person name="Ollivier B."/>
            <person name="Rattei T."/>
            <person name="Klenk H.-P."/>
            <person name="Wagner M."/>
            <person name="Loy A."/>
        </authorList>
    </citation>
    <scope>NUCLEOTIDE SEQUENCE [LARGE SCALE GENOMIC DNA]</scope>
    <source>
        <strain evidence="3">ATCC BAA-275 / DSM 13257 / NCIMB 13706 / S10</strain>
    </source>
</reference>
<organism evidence="2 3">
    <name type="scientific">Desulfosporosinus meridiei (strain ATCC BAA-275 / DSM 13257 / KCTC 12902 / NCIMB 13706 / S10)</name>
    <dbReference type="NCBI Taxonomy" id="768704"/>
    <lineage>
        <taxon>Bacteria</taxon>
        <taxon>Bacillati</taxon>
        <taxon>Bacillota</taxon>
        <taxon>Clostridia</taxon>
        <taxon>Eubacteriales</taxon>
        <taxon>Desulfitobacteriaceae</taxon>
        <taxon>Desulfosporosinus</taxon>
    </lineage>
</organism>
<keyword evidence="1" id="KW-0472">Membrane</keyword>
<keyword evidence="1" id="KW-1133">Transmembrane helix</keyword>
<feature type="transmembrane region" description="Helical" evidence="1">
    <location>
        <begin position="30"/>
        <end position="50"/>
    </location>
</feature>
<gene>
    <name evidence="2" type="ordered locus">Desmer_1437</name>
</gene>
<sequence>MLLLLISAFLGVVLYEVPNLIRNKYWRELVVFSVLFSLTFMLALLQTLGFQIPSPAIGVDYLVEDILHINYR</sequence>
<dbReference type="OrthoDB" id="2112909at2"/>
<evidence type="ECO:0000256" key="1">
    <source>
        <dbReference type="SAM" id="Phobius"/>
    </source>
</evidence>